<gene>
    <name evidence="3" type="ORF">K0B96_07335</name>
</gene>
<feature type="signal peptide" evidence="1">
    <location>
        <begin position="1"/>
        <end position="21"/>
    </location>
</feature>
<dbReference type="Proteomes" id="UP000825051">
    <property type="component" value="Chromosome"/>
</dbReference>
<reference evidence="3" key="1">
    <citation type="submission" date="2021-08" db="EMBL/GenBank/DDBJ databases">
        <title>Genome of a novel bacterium of the phylum Verrucomicrobia, Oleiharenicola sp. KSB-15.</title>
        <authorList>
            <person name="Chung J.-H."/>
            <person name="Ahn J.-H."/>
            <person name="Yoon Y."/>
            <person name="Kim D.-Y."/>
            <person name="An S.-H."/>
            <person name="Park I."/>
            <person name="Yeon J."/>
        </authorList>
    </citation>
    <scope>NUCLEOTIDE SEQUENCE</scope>
    <source>
        <strain evidence="3">KSB-15</strain>
    </source>
</reference>
<accession>A0A8F9TYM7</accession>
<dbReference type="EMBL" id="CP080507">
    <property type="protein sequence ID" value="QYM80412.1"/>
    <property type="molecule type" value="Genomic_DNA"/>
</dbReference>
<evidence type="ECO:0000313" key="4">
    <source>
        <dbReference type="Proteomes" id="UP000825051"/>
    </source>
</evidence>
<dbReference type="InterPro" id="IPR003599">
    <property type="entry name" value="Ig_sub"/>
</dbReference>
<dbReference type="SUPFAM" id="SSF110296">
    <property type="entry name" value="Oligoxyloglucan reducing end-specific cellobiohydrolase"/>
    <property type="match status" value="1"/>
</dbReference>
<dbReference type="SMART" id="SM00409">
    <property type="entry name" value="IG"/>
    <property type="match status" value="1"/>
</dbReference>
<dbReference type="RefSeq" id="WP_220165567.1">
    <property type="nucleotide sequence ID" value="NZ_CP080507.1"/>
</dbReference>
<dbReference type="KEGG" id="ole:K0B96_07335"/>
<keyword evidence="4" id="KW-1185">Reference proteome</keyword>
<dbReference type="InterPro" id="IPR036179">
    <property type="entry name" value="Ig-like_dom_sf"/>
</dbReference>
<proteinExistence type="predicted"/>
<name>A0A8F9TYM7_9BACT</name>
<dbReference type="SUPFAM" id="SSF48726">
    <property type="entry name" value="Immunoglobulin"/>
    <property type="match status" value="1"/>
</dbReference>
<feature type="domain" description="Immunoglobulin" evidence="2">
    <location>
        <begin position="381"/>
        <end position="455"/>
    </location>
</feature>
<evidence type="ECO:0000256" key="1">
    <source>
        <dbReference type="SAM" id="SignalP"/>
    </source>
</evidence>
<protein>
    <recommendedName>
        <fullName evidence="2">Immunoglobulin domain-containing protein</fullName>
    </recommendedName>
</protein>
<sequence>MHLLARSLGLLLALAAVSAFAQTPTFTVVNTGLDATFGNAGKAVLDPQAVGFVGVAYGNGLFVAVCASTKETVIRWATSPDGTTWTGRSQALPDSTLVTFQTSKVHYLNGKFIFFTGFGDTLGGVAGTTWCYSSADGLTWTANKVTDGRINVQEFDASPTLYVAAASNGAQVASTDLVTWVSRPVVANAVGFDHLDLAYSNGKFFSSINGFGGTTYSSSDAETWTALSSLTVPGGSRVEAGNGILVASANGFQYRSADGVAFTKLTTTAPTGWFPPGGTPRFTSAGFVAQSVDLSTGKSGYMVSADGASWTPVGYLPANPTPQSGFLVRSYLPYDIAYGNGTYVLVGQDNSQAAFSIQNLPLVLTVTGAAAPAPAVITTQPQSQSVVAGGTAVFTVVATGGTSYQWKLNNVALTGATSATLMVHNATSANAGSYTVDIANDVGTTTSSAVTLTLVDASSAGHIVNVSIRGFCGTADQALIVGTVVGGPGAKPTLVRAAGPTLGDYGVSGALADPQLRLAVQATGATIAENDNWAGDADIVQLSARVGAFPFANVTSKDAALYAPALEPAPYSIVVTGVAGGTGPLLAEVYDAQEITAYNATSGRLINVSGRGYVGSGSDIMIAGFVVRGATSLRVLVRGVGPTLGSYGVAGTLADPTLTLFANGNATAIAANNDWETNDGPAIATTSSTVGAFPLVAGSKDAAFILTLEPGAYTVQLAGADATTGVGLIEVYEIP</sequence>
<evidence type="ECO:0000259" key="2">
    <source>
        <dbReference type="SMART" id="SM00409"/>
    </source>
</evidence>
<dbReference type="Gene3D" id="2.60.40.10">
    <property type="entry name" value="Immunoglobulins"/>
    <property type="match status" value="1"/>
</dbReference>
<dbReference type="InterPro" id="IPR013783">
    <property type="entry name" value="Ig-like_fold"/>
</dbReference>
<feature type="chain" id="PRO_5034338755" description="Immunoglobulin domain-containing protein" evidence="1">
    <location>
        <begin position="22"/>
        <end position="735"/>
    </location>
</feature>
<organism evidence="3 4">
    <name type="scientific">Horticoccus luteus</name>
    <dbReference type="NCBI Taxonomy" id="2862869"/>
    <lineage>
        <taxon>Bacteria</taxon>
        <taxon>Pseudomonadati</taxon>
        <taxon>Verrucomicrobiota</taxon>
        <taxon>Opitutia</taxon>
        <taxon>Opitutales</taxon>
        <taxon>Opitutaceae</taxon>
        <taxon>Horticoccus</taxon>
    </lineage>
</organism>
<dbReference type="AlphaFoldDB" id="A0A8F9TYM7"/>
<keyword evidence="1" id="KW-0732">Signal</keyword>
<evidence type="ECO:0000313" key="3">
    <source>
        <dbReference type="EMBL" id="QYM80412.1"/>
    </source>
</evidence>